<feature type="coiled-coil region" evidence="2">
    <location>
        <begin position="786"/>
        <end position="813"/>
    </location>
</feature>
<dbReference type="GO" id="GO:0015630">
    <property type="term" value="C:microtubule cytoskeleton"/>
    <property type="evidence" value="ECO:0007669"/>
    <property type="project" value="TreeGrafter"/>
</dbReference>
<evidence type="ECO:0000256" key="2">
    <source>
        <dbReference type="SAM" id="Coils"/>
    </source>
</evidence>
<feature type="region of interest" description="Disordered" evidence="3">
    <location>
        <begin position="1041"/>
        <end position="1154"/>
    </location>
</feature>
<dbReference type="CDD" id="cd18785">
    <property type="entry name" value="SF2_C"/>
    <property type="match status" value="1"/>
</dbReference>
<evidence type="ECO:0000256" key="3">
    <source>
        <dbReference type="SAM" id="MobiDB-lite"/>
    </source>
</evidence>
<dbReference type="SUPFAM" id="SSF52540">
    <property type="entry name" value="P-loop containing nucleoside triphosphate hydrolases"/>
    <property type="match status" value="2"/>
</dbReference>
<name>A0A6C0F1L9_9ZZZZ</name>
<dbReference type="InterPro" id="IPR027417">
    <property type="entry name" value="P-loop_NTPase"/>
</dbReference>
<keyword evidence="1 2" id="KW-0175">Coiled coil</keyword>
<feature type="compositionally biased region" description="Polar residues" evidence="3">
    <location>
        <begin position="1"/>
        <end position="12"/>
    </location>
</feature>
<evidence type="ECO:0000256" key="1">
    <source>
        <dbReference type="ARBA" id="ARBA00023054"/>
    </source>
</evidence>
<dbReference type="Gene3D" id="3.40.50.300">
    <property type="entry name" value="P-loop containing nucleotide triphosphate hydrolases"/>
    <property type="match status" value="2"/>
</dbReference>
<dbReference type="InterPro" id="IPR051483">
    <property type="entry name" value="MAP7_domain-containing"/>
</dbReference>
<evidence type="ECO:0000313" key="5">
    <source>
        <dbReference type="EMBL" id="QHT35308.1"/>
    </source>
</evidence>
<protein>
    <recommendedName>
        <fullName evidence="4">Helicase ATP-binding domain-containing protein</fullName>
    </recommendedName>
</protein>
<proteinExistence type="predicted"/>
<dbReference type="InterPro" id="IPR014001">
    <property type="entry name" value="Helicase_ATP-bd"/>
</dbReference>
<feature type="compositionally biased region" description="Basic and acidic residues" evidence="3">
    <location>
        <begin position="1060"/>
        <end position="1142"/>
    </location>
</feature>
<dbReference type="PROSITE" id="PS51192">
    <property type="entry name" value="HELICASE_ATP_BIND_1"/>
    <property type="match status" value="1"/>
</dbReference>
<feature type="compositionally biased region" description="Basic residues" evidence="3">
    <location>
        <begin position="1145"/>
        <end position="1154"/>
    </location>
</feature>
<feature type="compositionally biased region" description="Low complexity" evidence="3">
    <location>
        <begin position="13"/>
        <end position="42"/>
    </location>
</feature>
<dbReference type="PANTHER" id="PTHR15073:SF1">
    <property type="entry name" value="RETICULOCYTE-BINDING PROTEIN HOMOLOG 2A"/>
    <property type="match status" value="1"/>
</dbReference>
<dbReference type="GO" id="GO:0000226">
    <property type="term" value="P:microtubule cytoskeleton organization"/>
    <property type="evidence" value="ECO:0007669"/>
    <property type="project" value="TreeGrafter"/>
</dbReference>
<dbReference type="PANTHER" id="PTHR15073">
    <property type="entry name" value="MICROTUBULE-ASSOCIATED PROTEIN"/>
    <property type="match status" value="1"/>
</dbReference>
<evidence type="ECO:0000259" key="4">
    <source>
        <dbReference type="PROSITE" id="PS51192"/>
    </source>
</evidence>
<dbReference type="EMBL" id="MN739017">
    <property type="protein sequence ID" value="QHT35308.1"/>
    <property type="molecule type" value="Genomic_DNA"/>
</dbReference>
<feature type="compositionally biased region" description="Basic and acidic residues" evidence="3">
    <location>
        <begin position="1041"/>
        <end position="1053"/>
    </location>
</feature>
<accession>A0A6C0F1L9</accession>
<reference evidence="5" key="1">
    <citation type="journal article" date="2020" name="Nature">
        <title>Giant virus diversity and host interactions through global metagenomics.</title>
        <authorList>
            <person name="Schulz F."/>
            <person name="Roux S."/>
            <person name="Paez-Espino D."/>
            <person name="Jungbluth S."/>
            <person name="Walsh D.A."/>
            <person name="Denef V.J."/>
            <person name="McMahon K.D."/>
            <person name="Konstantinidis K.T."/>
            <person name="Eloe-Fadrosh E.A."/>
            <person name="Kyrpides N.C."/>
            <person name="Woyke T."/>
        </authorList>
    </citation>
    <scope>NUCLEOTIDE SEQUENCE</scope>
    <source>
        <strain evidence="5">GVMAG-M-3300009180-1</strain>
    </source>
</reference>
<sequence>MSNSSGWETMTNSSSASSKKSSSSSSASSSSSSSSSASSSASIGTPIDERIKRTTDLLKSDVQVKFDSECLKKRSNWSKVKKEHNLVDYGSDPSIILGDIETHSPKLNVLLKKIESLDESDMKEHGTKFKHLIFTDLKSNSYGVKLIASALIATGMTLGYTAEPIASGKKKFKKIQMTTEDELRKTKGNNFYLMSSVTVFDQPISVATKKDILARFNERPNNVYGENARIMVMDSGFKEGIDLFDIKYIHIFEPQSTAADQKQVIGRGTRTCGQKGLQFHPTMGWPLYVFIYDMFIPQELRGLMGNAETAFQLYLKSMNLDLRLFAFTGELERATILGSVDHDLNDNIHNFSISGGAKKQKVVIHDELSPFVVRDDMPVELAFAMAANLAGMSKKSERMTHSELKKYVNENFSDYKWEEAKMENLCAPKTGGYVYGGSSVITLTPTQDFLKHYFVPSNPVKGMLLWHSTGSGKTCSAIAAASNQFESEGYTILWVTRTTLKNDIWKNMFDQVCHEVIRTKLTANEIAMPSEQPKRMKLLSSSWRIRPMSYKQFSNLVSKRNQYYDTLVKLNGAADPLRKTLIIIDEAHKLYGSSDLSTIERPDMDALHKSLMNSYAVSGRNSVRLLLMTATPITTNPMEMVQLINLCKPMGEQMPIHFDDFTNKYLEPDSGKFSAPGQKQYLDDVAGYVSYLNREKDARQFSQPIIHHVNVPLVKMDDVNAFDKRALREIVKSDIMDLKKQMDDSNMALKGELGDLDVNKFKVLQKTCKQYESIPSMEKECNKIAKKNMREIVSEAKEEVKRIKDEIKEMRGSISAKKLFKKENLAKILATIEANPEQYERFKQGTYYNMKTKCGKTITTVSELIKEHPSIEPFVYAIEEQDQKIKEMENMLKTSEESFKNKLAELKRMLKTDLRDIERNVVKLVIKDTQKQARTVKRENEKTFAEQVKIVNKTRKSMEKQKKKRIRSLATELKGQLKNENKEKKEIEQAEKKLRKQLRAEDKYVDEIKHDLLKGLVDKHTVTMQQQLEDVKVSIEKKLADKKEKKDRKENEKKTRKAHKEAEKSAKAEAKAELNRTKKAAKTAEKANKMEAKAELNRTKKAAKDADKANKMADKASKIAEKAADKAAKAADKAAKAAEKAAKAASKKTRKQQK</sequence>
<feature type="region of interest" description="Disordered" evidence="3">
    <location>
        <begin position="1"/>
        <end position="44"/>
    </location>
</feature>
<dbReference type="AlphaFoldDB" id="A0A6C0F1L9"/>
<organism evidence="5">
    <name type="scientific">viral metagenome</name>
    <dbReference type="NCBI Taxonomy" id="1070528"/>
    <lineage>
        <taxon>unclassified sequences</taxon>
        <taxon>metagenomes</taxon>
        <taxon>organismal metagenomes</taxon>
    </lineage>
</organism>
<feature type="domain" description="Helicase ATP-binding" evidence="4">
    <location>
        <begin position="454"/>
        <end position="650"/>
    </location>
</feature>